<keyword evidence="11" id="KW-1185">Reference proteome</keyword>
<feature type="transmembrane region" description="Helical" evidence="9">
    <location>
        <begin position="163"/>
        <end position="180"/>
    </location>
</feature>
<evidence type="ECO:0000256" key="1">
    <source>
        <dbReference type="ARBA" id="ARBA00004141"/>
    </source>
</evidence>
<evidence type="ECO:0000256" key="3">
    <source>
        <dbReference type="ARBA" id="ARBA00022692"/>
    </source>
</evidence>
<dbReference type="STRING" id="53326.A0A016VYR8"/>
<dbReference type="PANTHER" id="PTHR11616:SF326">
    <property type="entry name" value="SODIUM-DEPENDENT TRANSPORTER SNF-5"/>
    <property type="match status" value="1"/>
</dbReference>
<evidence type="ECO:0000256" key="4">
    <source>
        <dbReference type="ARBA" id="ARBA00022847"/>
    </source>
</evidence>
<evidence type="ECO:0000256" key="5">
    <source>
        <dbReference type="ARBA" id="ARBA00022989"/>
    </source>
</evidence>
<evidence type="ECO:0000313" key="11">
    <source>
        <dbReference type="Proteomes" id="UP000024635"/>
    </source>
</evidence>
<dbReference type="OrthoDB" id="5847567at2759"/>
<dbReference type="PRINTS" id="PR00176">
    <property type="entry name" value="NANEUSMPORT"/>
</dbReference>
<keyword evidence="7" id="KW-0479">Metal-binding</keyword>
<feature type="transmembrane region" description="Helical" evidence="9">
    <location>
        <begin position="186"/>
        <end position="205"/>
    </location>
</feature>
<dbReference type="InterPro" id="IPR000175">
    <property type="entry name" value="Na/ntran_symport"/>
</dbReference>
<evidence type="ECO:0000256" key="8">
    <source>
        <dbReference type="PIRSR" id="PIRSR600175-2"/>
    </source>
</evidence>
<dbReference type="GO" id="GO:0005886">
    <property type="term" value="C:plasma membrane"/>
    <property type="evidence" value="ECO:0007669"/>
    <property type="project" value="TreeGrafter"/>
</dbReference>
<sequence>MLFEMAACLLTYIRTWSLKTIYCPEIYLNEVLLIHRERHFQDFGVQNHPISSSTWNFNPLQQKRHSVHLMKSASERSSAEGSSTGSASEHERGTWNNQMESLLATISLTVGLGSLWRFPTLAYNNGGSAFLLLYLVCMLLFGLPMLYLEMIMGQCSNYGPTKLYALCIPALEGLGWAMTIISFTVSVYYCVIVAWSFLYLFNSIVGGSSLWGKCDNAWNDIYCAETAAMEECTLEDPLNPIAFNRTCIPTPFEEMKTSYDQYFTNVITKRSDGIEHCCEINWPTLIALTAIWLLVGLTLVKGYVYLGKIAYVAAVAPYVIIVIMFCRAITLDGAIDGISYYFARPNIQMLLHHETWSAALIQVCFTLNIGYGGIIVIASYNAKNNNCYKDALTVTIAVTLISIVGGVVVFATLGHISRHLHRPIDAIASSGLSVVFVTYPEAMRVMPFPSIWITFFFAMLSFLSLGSLVVFVETICTSIYDQWPNTRKRKWLVAVTCCVILLILGIIMTTESGFFWFTLFDQFGASTSVCLVVSIEAFMLMHVFGYSNIRQITIEMFGERPKSILSMFGPHSRLWECCWKFFIPAVGLVHVLFTMMQSEPIVKHHSRLYKFPHWALVCFNAPKLFH</sequence>
<feature type="transmembrane region" description="Helical" evidence="9">
    <location>
        <begin position="491"/>
        <end position="517"/>
    </location>
</feature>
<feature type="binding site" evidence="7">
    <location>
        <position position="110"/>
    </location>
    <ligand>
        <name>Na(+)</name>
        <dbReference type="ChEBI" id="CHEBI:29101"/>
        <label>1</label>
    </ligand>
</feature>
<feature type="transmembrane region" description="Helical" evidence="9">
    <location>
        <begin position="523"/>
        <end position="546"/>
    </location>
</feature>
<name>A0A016VYR8_9BILA</name>
<keyword evidence="3 9" id="KW-0812">Transmembrane</keyword>
<keyword evidence="4" id="KW-0769">Symport</keyword>
<reference evidence="11" key="1">
    <citation type="journal article" date="2015" name="Nat. Genet.">
        <title>The genome and transcriptome of the zoonotic hookworm Ancylostoma ceylanicum identify infection-specific gene families.</title>
        <authorList>
            <person name="Schwarz E.M."/>
            <person name="Hu Y."/>
            <person name="Antoshechkin I."/>
            <person name="Miller M.M."/>
            <person name="Sternberg P.W."/>
            <person name="Aroian R.V."/>
        </authorList>
    </citation>
    <scope>NUCLEOTIDE SEQUENCE</scope>
    <source>
        <strain evidence="11">HY135</strain>
    </source>
</reference>
<evidence type="ECO:0000256" key="7">
    <source>
        <dbReference type="PIRSR" id="PIRSR600175-1"/>
    </source>
</evidence>
<dbReference type="EMBL" id="JARK01001339">
    <property type="protein sequence ID" value="EYC32167.1"/>
    <property type="molecule type" value="Genomic_DNA"/>
</dbReference>
<keyword evidence="2" id="KW-0813">Transport</keyword>
<feature type="transmembrane region" description="Helical" evidence="9">
    <location>
        <begin position="309"/>
        <end position="335"/>
    </location>
</feature>
<feature type="binding site" evidence="7">
    <location>
        <position position="467"/>
    </location>
    <ligand>
        <name>Na(+)</name>
        <dbReference type="ChEBI" id="CHEBI:29101"/>
        <label>1</label>
    </ligand>
</feature>
<proteinExistence type="predicted"/>
<comment type="subcellular location">
    <subcellularLocation>
        <location evidence="1">Membrane</location>
        <topology evidence="1">Multi-pass membrane protein</topology>
    </subcellularLocation>
</comment>
<dbReference type="PROSITE" id="PS50267">
    <property type="entry name" value="NA_NEUROTRAN_SYMP_3"/>
    <property type="match status" value="1"/>
</dbReference>
<gene>
    <name evidence="10" type="primary">Acey_s0003.g1437</name>
    <name evidence="10" type="ORF">Y032_0003g1437</name>
</gene>
<dbReference type="NCBIfam" id="NF037979">
    <property type="entry name" value="Na_transp"/>
    <property type="match status" value="1"/>
</dbReference>
<dbReference type="SUPFAM" id="SSF161070">
    <property type="entry name" value="SNF-like"/>
    <property type="match status" value="1"/>
</dbReference>
<feature type="transmembrane region" description="Helical" evidence="9">
    <location>
        <begin position="131"/>
        <end position="151"/>
    </location>
</feature>
<dbReference type="InterPro" id="IPR037272">
    <property type="entry name" value="SNS_sf"/>
</dbReference>
<dbReference type="Proteomes" id="UP000024635">
    <property type="component" value="Unassembled WGS sequence"/>
</dbReference>
<accession>A0A016VYR8</accession>
<keyword evidence="8" id="KW-1015">Disulfide bond</keyword>
<feature type="transmembrane region" description="Helical" evidence="9">
    <location>
        <begin position="280"/>
        <end position="303"/>
    </location>
</feature>
<evidence type="ECO:0000313" key="10">
    <source>
        <dbReference type="EMBL" id="EYC32167.1"/>
    </source>
</evidence>
<feature type="transmembrane region" description="Helical" evidence="9">
    <location>
        <begin position="451"/>
        <end position="471"/>
    </location>
</feature>
<keyword evidence="5 9" id="KW-1133">Transmembrane helix</keyword>
<evidence type="ECO:0000256" key="6">
    <source>
        <dbReference type="ARBA" id="ARBA00023136"/>
    </source>
</evidence>
<evidence type="ECO:0000256" key="2">
    <source>
        <dbReference type="ARBA" id="ARBA00022448"/>
    </source>
</evidence>
<dbReference type="PANTHER" id="PTHR11616">
    <property type="entry name" value="SODIUM/CHLORIDE DEPENDENT TRANSPORTER"/>
    <property type="match status" value="1"/>
</dbReference>
<feature type="transmembrane region" description="Helical" evidence="9">
    <location>
        <begin position="392"/>
        <end position="413"/>
    </location>
</feature>
<dbReference type="GO" id="GO:0005332">
    <property type="term" value="F:gamma-aminobutyric acid:sodium:chloride symporter activity"/>
    <property type="evidence" value="ECO:0007669"/>
    <property type="project" value="TreeGrafter"/>
</dbReference>
<feature type="binding site" evidence="7">
    <location>
        <position position="463"/>
    </location>
    <ligand>
        <name>Na(+)</name>
        <dbReference type="ChEBI" id="CHEBI:29101"/>
        <label>1</label>
    </ligand>
</feature>
<feature type="transmembrane region" description="Helical" evidence="9">
    <location>
        <begin position="356"/>
        <end position="380"/>
    </location>
</feature>
<dbReference type="AlphaFoldDB" id="A0A016VYR8"/>
<evidence type="ECO:0000256" key="9">
    <source>
        <dbReference type="SAM" id="Phobius"/>
    </source>
</evidence>
<protein>
    <recommendedName>
        <fullName evidence="12">Sodium:neurotransmitter symporter family protein</fullName>
    </recommendedName>
</protein>
<dbReference type="Pfam" id="PF00209">
    <property type="entry name" value="SNF"/>
    <property type="match status" value="1"/>
</dbReference>
<evidence type="ECO:0008006" key="12">
    <source>
        <dbReference type="Google" id="ProtNLM"/>
    </source>
</evidence>
<keyword evidence="7" id="KW-0915">Sodium</keyword>
<dbReference type="GO" id="GO:0043005">
    <property type="term" value="C:neuron projection"/>
    <property type="evidence" value="ECO:0007669"/>
    <property type="project" value="TreeGrafter"/>
</dbReference>
<dbReference type="GO" id="GO:0046872">
    <property type="term" value="F:metal ion binding"/>
    <property type="evidence" value="ECO:0007669"/>
    <property type="project" value="UniProtKB-KW"/>
</dbReference>
<feature type="disulfide bond" evidence="8">
    <location>
        <begin position="214"/>
        <end position="223"/>
    </location>
</feature>
<dbReference type="CDD" id="cd10324">
    <property type="entry name" value="SLC6sbd"/>
    <property type="match status" value="1"/>
</dbReference>
<keyword evidence="6 9" id="KW-0472">Membrane</keyword>
<comment type="caution">
    <text evidence="10">The sequence shown here is derived from an EMBL/GenBank/DDBJ whole genome shotgun (WGS) entry which is preliminary data.</text>
</comment>
<organism evidence="10 11">
    <name type="scientific">Ancylostoma ceylanicum</name>
    <dbReference type="NCBI Taxonomy" id="53326"/>
    <lineage>
        <taxon>Eukaryota</taxon>
        <taxon>Metazoa</taxon>
        <taxon>Ecdysozoa</taxon>
        <taxon>Nematoda</taxon>
        <taxon>Chromadorea</taxon>
        <taxon>Rhabditida</taxon>
        <taxon>Rhabditina</taxon>
        <taxon>Rhabditomorpha</taxon>
        <taxon>Strongyloidea</taxon>
        <taxon>Ancylostomatidae</taxon>
        <taxon>Ancylostomatinae</taxon>
        <taxon>Ancylostoma</taxon>
    </lineage>
</organism>